<dbReference type="GeneID" id="56267656"/>
<name>A0A0B3Y0U3_9ALTE</name>
<dbReference type="InterPro" id="IPR027354">
    <property type="entry name" value="YcgL_dom"/>
</dbReference>
<dbReference type="EMBL" id="JWLW01000065">
    <property type="protein sequence ID" value="KHT44978.1"/>
    <property type="molecule type" value="Genomic_DNA"/>
</dbReference>
<comment type="caution">
    <text evidence="3">The sequence shown here is derived from an EMBL/GenBank/DDBJ whole genome shotgun (WGS) entry which is preliminary data.</text>
</comment>
<proteinExistence type="inferred from homology"/>
<gene>
    <name evidence="3" type="ORF">RJ41_15505</name>
</gene>
<dbReference type="PANTHER" id="PTHR38109">
    <property type="entry name" value="PROTEIN YCGL"/>
    <property type="match status" value="1"/>
</dbReference>
<evidence type="ECO:0000313" key="3">
    <source>
        <dbReference type="EMBL" id="KHT44978.1"/>
    </source>
</evidence>
<protein>
    <recommendedName>
        <fullName evidence="1">YcgL domain-containing protein RJ41_15505</fullName>
    </recommendedName>
</protein>
<dbReference type="Gene3D" id="3.10.510.20">
    <property type="entry name" value="YcgL domain"/>
    <property type="match status" value="1"/>
</dbReference>
<dbReference type="Proteomes" id="UP000031197">
    <property type="component" value="Unassembled WGS sequence"/>
</dbReference>
<feature type="domain" description="YcgL" evidence="2">
    <location>
        <begin position="1"/>
        <end position="85"/>
    </location>
</feature>
<dbReference type="InterPro" id="IPR038068">
    <property type="entry name" value="YcgL-like_sf"/>
</dbReference>
<organism evidence="3 4">
    <name type="scientific">Alteromonas marina</name>
    <dbReference type="NCBI Taxonomy" id="203795"/>
    <lineage>
        <taxon>Bacteria</taxon>
        <taxon>Pseudomonadati</taxon>
        <taxon>Pseudomonadota</taxon>
        <taxon>Gammaproteobacteria</taxon>
        <taxon>Alteromonadales</taxon>
        <taxon>Alteromonadaceae</taxon>
        <taxon>Alteromonas/Salinimonas group</taxon>
        <taxon>Alteromonas</taxon>
    </lineage>
</organism>
<dbReference type="OrthoDB" id="7062382at2"/>
<keyword evidence="4" id="KW-1185">Reference proteome</keyword>
<dbReference type="RefSeq" id="WP_014950003.1">
    <property type="nucleotide sequence ID" value="NZ_JWLW01000065.1"/>
</dbReference>
<evidence type="ECO:0000313" key="4">
    <source>
        <dbReference type="Proteomes" id="UP000031197"/>
    </source>
</evidence>
<sequence>MLCAVYKTRKKDGMYLYVPKKDHFEDVPEPLMAKFGRPELVTIIALEKREKLGLVDKQKLIDELNEKGFYLQMPPKEDNLLEQHRESLGLSKTPDKKF</sequence>
<dbReference type="AlphaFoldDB" id="A0A0B3Y0U3"/>
<dbReference type="PANTHER" id="PTHR38109:SF1">
    <property type="entry name" value="PROTEIN YCGL"/>
    <property type="match status" value="1"/>
</dbReference>
<evidence type="ECO:0000259" key="2">
    <source>
        <dbReference type="PROSITE" id="PS51648"/>
    </source>
</evidence>
<accession>A0A0B3Y0U3</accession>
<dbReference type="SUPFAM" id="SSF160191">
    <property type="entry name" value="YcgL-like"/>
    <property type="match status" value="1"/>
</dbReference>
<reference evidence="3 4" key="1">
    <citation type="submission" date="2014-12" db="EMBL/GenBank/DDBJ databases">
        <title>Genome sequencing of Alteromonas marina AD001.</title>
        <authorList>
            <person name="Adrian T.G.S."/>
            <person name="Chan K.G."/>
        </authorList>
    </citation>
    <scope>NUCLEOTIDE SEQUENCE [LARGE SCALE GENOMIC DNA]</scope>
    <source>
        <strain evidence="3 4">AD001</strain>
    </source>
</reference>
<dbReference type="PROSITE" id="PS51648">
    <property type="entry name" value="YCGL"/>
    <property type="match status" value="1"/>
</dbReference>
<dbReference type="Pfam" id="PF05166">
    <property type="entry name" value="YcgL"/>
    <property type="match status" value="1"/>
</dbReference>
<evidence type="ECO:0000256" key="1">
    <source>
        <dbReference type="HAMAP-Rule" id="MF_01866"/>
    </source>
</evidence>
<dbReference type="HAMAP" id="MF_01866">
    <property type="entry name" value="UPF0745"/>
    <property type="match status" value="1"/>
</dbReference>